<dbReference type="Proteomes" id="UP000837803">
    <property type="component" value="Unassembled WGS sequence"/>
</dbReference>
<gene>
    <name evidence="7" type="primary">cynT</name>
    <name evidence="7" type="ORF">LEM8419_03396</name>
</gene>
<dbReference type="EMBL" id="CAKLPZ010000005">
    <property type="protein sequence ID" value="CAH1002517.1"/>
    <property type="molecule type" value="Genomic_DNA"/>
</dbReference>
<name>A0ABM9B5B3_9BACT</name>
<evidence type="ECO:0000256" key="5">
    <source>
        <dbReference type="ARBA" id="ARBA00048348"/>
    </source>
</evidence>
<dbReference type="EC" id="4.2.1.1" evidence="2 6"/>
<proteinExistence type="inferred from homology"/>
<comment type="function">
    <text evidence="6">Reversible hydration of carbon dioxide.</text>
</comment>
<dbReference type="PROSITE" id="PS00705">
    <property type="entry name" value="PROK_CO2_ANHYDRASE_2"/>
    <property type="match status" value="1"/>
</dbReference>
<evidence type="ECO:0000256" key="1">
    <source>
        <dbReference type="ARBA" id="ARBA00006217"/>
    </source>
</evidence>
<dbReference type="Pfam" id="PF00484">
    <property type="entry name" value="Pro_CA"/>
    <property type="match status" value="1"/>
</dbReference>
<dbReference type="RefSeq" id="WP_238752351.1">
    <property type="nucleotide sequence ID" value="NZ_CAKLPZ010000005.1"/>
</dbReference>
<keyword evidence="3 6" id="KW-0862">Zinc</keyword>
<organism evidence="7 8">
    <name type="scientific">Neolewinella maritima</name>
    <dbReference type="NCBI Taxonomy" id="1383882"/>
    <lineage>
        <taxon>Bacteria</taxon>
        <taxon>Pseudomonadati</taxon>
        <taxon>Bacteroidota</taxon>
        <taxon>Saprospiria</taxon>
        <taxon>Saprospirales</taxon>
        <taxon>Lewinellaceae</taxon>
        <taxon>Neolewinella</taxon>
    </lineage>
</organism>
<reference evidence="7" key="1">
    <citation type="submission" date="2021-12" db="EMBL/GenBank/DDBJ databases">
        <authorList>
            <person name="Rodrigo-Torres L."/>
            <person name="Arahal R. D."/>
            <person name="Lucena T."/>
        </authorList>
    </citation>
    <scope>NUCLEOTIDE SEQUENCE</scope>
    <source>
        <strain evidence="7">CECT 8419</strain>
    </source>
</reference>
<evidence type="ECO:0000256" key="4">
    <source>
        <dbReference type="ARBA" id="ARBA00023239"/>
    </source>
</evidence>
<dbReference type="InterPro" id="IPR036874">
    <property type="entry name" value="Carbonic_anhydrase_sf"/>
</dbReference>
<comment type="similarity">
    <text evidence="1 6">Belongs to the beta-class carbonic anhydrase family.</text>
</comment>
<dbReference type="Gene3D" id="3.40.1050.10">
    <property type="entry name" value="Carbonic anhydrase"/>
    <property type="match status" value="1"/>
</dbReference>
<evidence type="ECO:0000313" key="7">
    <source>
        <dbReference type="EMBL" id="CAH1002517.1"/>
    </source>
</evidence>
<evidence type="ECO:0000256" key="2">
    <source>
        <dbReference type="ARBA" id="ARBA00012925"/>
    </source>
</evidence>
<protein>
    <recommendedName>
        <fullName evidence="2 6">Carbonic anhydrase</fullName>
        <ecNumber evidence="2 6">4.2.1.1</ecNumber>
    </recommendedName>
    <alternativeName>
        <fullName evidence="6">Carbonate dehydratase</fullName>
    </alternativeName>
</protein>
<dbReference type="CDD" id="cd03378">
    <property type="entry name" value="beta_CA_cladeC"/>
    <property type="match status" value="1"/>
</dbReference>
<dbReference type="PROSITE" id="PS00704">
    <property type="entry name" value="PROK_CO2_ANHYDRASE_1"/>
    <property type="match status" value="1"/>
</dbReference>
<evidence type="ECO:0000313" key="8">
    <source>
        <dbReference type="Proteomes" id="UP000837803"/>
    </source>
</evidence>
<keyword evidence="4 6" id="KW-0456">Lyase</keyword>
<dbReference type="PANTHER" id="PTHR11002:SF79">
    <property type="entry name" value="CARBONIC ANHYDRASE 2"/>
    <property type="match status" value="1"/>
</dbReference>
<accession>A0ABM9B5B3</accession>
<dbReference type="InterPro" id="IPR001765">
    <property type="entry name" value="Carbonic_anhydrase"/>
</dbReference>
<dbReference type="SUPFAM" id="SSF53056">
    <property type="entry name" value="beta-carbonic anhydrase, cab"/>
    <property type="match status" value="1"/>
</dbReference>
<dbReference type="InterPro" id="IPR015892">
    <property type="entry name" value="Carbonic_anhydrase_CS"/>
</dbReference>
<comment type="catalytic activity">
    <reaction evidence="5 6">
        <text>hydrogencarbonate + H(+) = CO2 + H2O</text>
        <dbReference type="Rhea" id="RHEA:10748"/>
        <dbReference type="ChEBI" id="CHEBI:15377"/>
        <dbReference type="ChEBI" id="CHEBI:15378"/>
        <dbReference type="ChEBI" id="CHEBI:16526"/>
        <dbReference type="ChEBI" id="CHEBI:17544"/>
        <dbReference type="EC" id="4.2.1.1"/>
    </reaction>
</comment>
<evidence type="ECO:0000256" key="3">
    <source>
        <dbReference type="ARBA" id="ARBA00022833"/>
    </source>
</evidence>
<dbReference type="GO" id="GO:0004089">
    <property type="term" value="F:carbonate dehydratase activity"/>
    <property type="evidence" value="ECO:0007669"/>
    <property type="project" value="UniProtKB-EC"/>
</dbReference>
<keyword evidence="8" id="KW-1185">Reference proteome</keyword>
<comment type="caution">
    <text evidence="7">The sequence shown here is derived from an EMBL/GenBank/DDBJ whole genome shotgun (WGS) entry which is preliminary data.</text>
</comment>
<evidence type="ECO:0000256" key="6">
    <source>
        <dbReference type="RuleBase" id="RU003956"/>
    </source>
</evidence>
<dbReference type="PANTHER" id="PTHR11002">
    <property type="entry name" value="CARBONIC ANHYDRASE"/>
    <property type="match status" value="1"/>
</dbReference>
<sequence>MTQDQVLTRLQEGNARFVDDKLDGQLQDSNRRNSLTSGQEPYAIILSCADSRVVPELAFDAGLGELFVIRVAGNIANSSSIASIEYAVANLGTGIIMVLGHESCGAVTAAMKGGDNGKNLNHLVEHITPAIQSAPEGASVNDVVKENARLTAKQLKDSSDIIRDAVSAGKVQIVPAFYHLGSGKVDILN</sequence>
<dbReference type="SMART" id="SM00947">
    <property type="entry name" value="Pro_CA"/>
    <property type="match status" value="1"/>
</dbReference>